<keyword evidence="1" id="KW-0472">Membrane</keyword>
<dbReference type="GeneID" id="24441535"/>
<evidence type="ECO:0000313" key="2">
    <source>
        <dbReference type="EMBL" id="EWS73896.1"/>
    </source>
</evidence>
<organism evidence="2 3">
    <name type="scientific">Tetrahymena thermophila (strain SB210)</name>
    <dbReference type="NCBI Taxonomy" id="312017"/>
    <lineage>
        <taxon>Eukaryota</taxon>
        <taxon>Sar</taxon>
        <taxon>Alveolata</taxon>
        <taxon>Ciliophora</taxon>
        <taxon>Intramacronucleata</taxon>
        <taxon>Oligohymenophorea</taxon>
        <taxon>Hymenostomatida</taxon>
        <taxon>Tetrahymenina</taxon>
        <taxon>Tetrahymenidae</taxon>
        <taxon>Tetrahymena</taxon>
    </lineage>
</organism>
<dbReference type="AlphaFoldDB" id="W7XHL8"/>
<dbReference type="Proteomes" id="UP000009168">
    <property type="component" value="Unassembled WGS sequence"/>
</dbReference>
<evidence type="ECO:0000256" key="1">
    <source>
        <dbReference type="SAM" id="Phobius"/>
    </source>
</evidence>
<reference evidence="3" key="1">
    <citation type="journal article" date="2006" name="PLoS Biol.">
        <title>Macronuclear genome sequence of the ciliate Tetrahymena thermophila, a model eukaryote.</title>
        <authorList>
            <person name="Eisen J.A."/>
            <person name="Coyne R.S."/>
            <person name="Wu M."/>
            <person name="Wu D."/>
            <person name="Thiagarajan M."/>
            <person name="Wortman J.R."/>
            <person name="Badger J.H."/>
            <person name="Ren Q."/>
            <person name="Amedeo P."/>
            <person name="Jones K.M."/>
            <person name="Tallon L.J."/>
            <person name="Delcher A.L."/>
            <person name="Salzberg S.L."/>
            <person name="Silva J.C."/>
            <person name="Haas B.J."/>
            <person name="Majoros W.H."/>
            <person name="Farzad M."/>
            <person name="Carlton J.M."/>
            <person name="Smith R.K. Jr."/>
            <person name="Garg J."/>
            <person name="Pearlman R.E."/>
            <person name="Karrer K.M."/>
            <person name="Sun L."/>
            <person name="Manning G."/>
            <person name="Elde N.C."/>
            <person name="Turkewitz A.P."/>
            <person name="Asai D.J."/>
            <person name="Wilkes D.E."/>
            <person name="Wang Y."/>
            <person name="Cai H."/>
            <person name="Collins K."/>
            <person name="Stewart B.A."/>
            <person name="Lee S.R."/>
            <person name="Wilamowska K."/>
            <person name="Weinberg Z."/>
            <person name="Ruzzo W.L."/>
            <person name="Wloga D."/>
            <person name="Gaertig J."/>
            <person name="Frankel J."/>
            <person name="Tsao C.-C."/>
            <person name="Gorovsky M.A."/>
            <person name="Keeling P.J."/>
            <person name="Waller R.F."/>
            <person name="Patron N.J."/>
            <person name="Cherry J.M."/>
            <person name="Stover N.A."/>
            <person name="Krieger C.J."/>
            <person name="del Toro C."/>
            <person name="Ryder H.F."/>
            <person name="Williamson S.C."/>
            <person name="Barbeau R.A."/>
            <person name="Hamilton E.P."/>
            <person name="Orias E."/>
        </authorList>
    </citation>
    <scope>NUCLEOTIDE SEQUENCE [LARGE SCALE GENOMIC DNA]</scope>
    <source>
        <strain evidence="3">SB210</strain>
    </source>
</reference>
<accession>W7XHL8</accession>
<evidence type="ECO:0000313" key="3">
    <source>
        <dbReference type="Proteomes" id="UP000009168"/>
    </source>
</evidence>
<keyword evidence="1" id="KW-1133">Transmembrane helix</keyword>
<gene>
    <name evidence="2" type="ORF">TTHERM_001046961</name>
</gene>
<dbReference type="EMBL" id="GG662659">
    <property type="protein sequence ID" value="EWS73896.1"/>
    <property type="molecule type" value="Genomic_DNA"/>
</dbReference>
<protein>
    <submittedName>
        <fullName evidence="2">Transmembrane protein, putative</fullName>
    </submittedName>
</protein>
<dbReference type="InParanoid" id="W7XHL8"/>
<keyword evidence="1 2" id="KW-0812">Transmembrane</keyword>
<name>W7XHL8_TETTS</name>
<keyword evidence="3" id="KW-1185">Reference proteome</keyword>
<dbReference type="KEGG" id="tet:TTHERM_001046961"/>
<feature type="transmembrane region" description="Helical" evidence="1">
    <location>
        <begin position="20"/>
        <end position="41"/>
    </location>
</feature>
<dbReference type="RefSeq" id="XP_012653564.1">
    <property type="nucleotide sequence ID" value="XM_012798110.1"/>
</dbReference>
<sequence>MLMLSAQEDKSSIQLVSHAYLVLAIAQTVLMLILINVHHALKVTQKAYLILLHVFKVASKVKFKSQMNLVPKAKSKDASNMTPTKHVLSVIQIQLQIQTKGAILNQIFVLLNTILFNNHTHKINAQKVVKYRIIKIRALKYVKKLFSAFNLTKAHSNLNIQFRKQAVFMKTNI</sequence>
<proteinExistence type="predicted"/>